<reference evidence="3 4" key="1">
    <citation type="submission" date="2024-09" db="EMBL/GenBank/DDBJ databases">
        <authorList>
            <person name="Sun Q."/>
            <person name="Mori K."/>
        </authorList>
    </citation>
    <scope>NUCLEOTIDE SEQUENCE [LARGE SCALE GENOMIC DNA]</scope>
    <source>
        <strain evidence="3 4">CCM 7759</strain>
    </source>
</reference>
<feature type="signal peptide" evidence="2">
    <location>
        <begin position="1"/>
        <end position="26"/>
    </location>
</feature>
<accession>A0ABV6DTB2</accession>
<name>A0ABV6DTB2_9BACL</name>
<evidence type="ECO:0000256" key="1">
    <source>
        <dbReference type="SAM" id="MobiDB-lite"/>
    </source>
</evidence>
<feature type="region of interest" description="Disordered" evidence="1">
    <location>
        <begin position="568"/>
        <end position="588"/>
    </location>
</feature>
<sequence length="763" mass="82314">MTPMKKYLNLTLSAALAATLCAGSFAADGNLFAGRAHAAEAAAVLPEPLVGIAKLDGARTAEVRNMYIIPGASSTQLTFKVRVYNNDDREMFFMDYGMRVFSADGGELNAKLLAKDKSKNRIGPHAYEDFTYAADIPLPFQFPGVTFKFVMWDMNYVNYERPLSQIVTAADYSFVTPQGRTRVADVAGTQLEIGIPEARLSRNERNWLPTVWLTLNNVGIKSIEAPGVQAYLRAADGALYPLTMKPLADKALNPRAAKRTEWTATVPATVPTEGWQVVLTEPESGQTAETAEPAEVRLPIATLELPAFTSSTSGQAQTEYAIQSATGLFGVTLNALERMPWEENDLVSADITLVNKGEEALPLPELLGYFLLDGKVKVEAKAVRLAEQIGIAPQGQARIRLYGKIPYTYSFAKAKLVLQEKEKAEDGGTDRTVELLTLESDQTTLNMPLVAEGQSWLTTNAGREAELTVRKVQVYESELNDLYVAELLVRNQGLRPRAIGERTAFLKMEGGALFPATLTQSRAKLAPTGRALVTVSAVLPKGLVQEGKRAEALLVGDSVTDGALTASAGTTDTVGTGTSTAATASGGTETAAAGTGAQAAQSAQSARPDAYVNAAMFALPAPQRNTADTLLGLELYPFTVSFSKFASSVDFVNSQLTIRFHYKLGQDPSVLANTEGRKVILEFVDGKDSTIKFTQELSLGAAYAKEGALTLGEADYEFMKVDKQMVPNMSFSTPYTLNVYDVMPGGERRLVAAQKLSWLSLRP</sequence>
<proteinExistence type="predicted"/>
<evidence type="ECO:0000256" key="2">
    <source>
        <dbReference type="SAM" id="SignalP"/>
    </source>
</evidence>
<dbReference type="Proteomes" id="UP001589776">
    <property type="component" value="Unassembled WGS sequence"/>
</dbReference>
<evidence type="ECO:0000313" key="4">
    <source>
        <dbReference type="Proteomes" id="UP001589776"/>
    </source>
</evidence>
<comment type="caution">
    <text evidence="3">The sequence shown here is derived from an EMBL/GenBank/DDBJ whole genome shotgun (WGS) entry which is preliminary data.</text>
</comment>
<dbReference type="EMBL" id="JBHLWN010000105">
    <property type="protein sequence ID" value="MFC0215889.1"/>
    <property type="molecule type" value="Genomic_DNA"/>
</dbReference>
<keyword evidence="2" id="KW-0732">Signal</keyword>
<feature type="chain" id="PRO_5046909213" evidence="2">
    <location>
        <begin position="27"/>
        <end position="763"/>
    </location>
</feature>
<gene>
    <name evidence="3" type="ORF">ACFFK0_26175</name>
</gene>
<dbReference type="RefSeq" id="WP_377473512.1">
    <property type="nucleotide sequence ID" value="NZ_JBHLWN010000105.1"/>
</dbReference>
<keyword evidence="4" id="KW-1185">Reference proteome</keyword>
<organism evidence="3 4">
    <name type="scientific">Paenibacillus chartarius</name>
    <dbReference type="NCBI Taxonomy" id="747481"/>
    <lineage>
        <taxon>Bacteria</taxon>
        <taxon>Bacillati</taxon>
        <taxon>Bacillota</taxon>
        <taxon>Bacilli</taxon>
        <taxon>Bacillales</taxon>
        <taxon>Paenibacillaceae</taxon>
        <taxon>Paenibacillus</taxon>
    </lineage>
</organism>
<protein>
    <submittedName>
        <fullName evidence="3">Uncharacterized protein</fullName>
    </submittedName>
</protein>
<evidence type="ECO:0000313" key="3">
    <source>
        <dbReference type="EMBL" id="MFC0215889.1"/>
    </source>
</evidence>